<dbReference type="RefSeq" id="XP_046059113.1">
    <property type="nucleotide sequence ID" value="XM_046207451.1"/>
</dbReference>
<protein>
    <recommendedName>
        <fullName evidence="3">Peroxisomal membrane protein 11C</fullName>
    </recommendedName>
</protein>
<gene>
    <name evidence="1" type="ORF">OGAPHI_006190</name>
</gene>
<name>A0A9P8NZQ6_9ASCO</name>
<keyword evidence="2" id="KW-1185">Reference proteome</keyword>
<accession>A0A9P8NZQ6</accession>
<dbReference type="AlphaFoldDB" id="A0A9P8NZQ6"/>
<comment type="caution">
    <text evidence="1">The sequence shown here is derived from an EMBL/GenBank/DDBJ whole genome shotgun (WGS) entry which is preliminary data.</text>
</comment>
<reference evidence="1" key="2">
    <citation type="submission" date="2021-01" db="EMBL/GenBank/DDBJ databases">
        <authorList>
            <person name="Schikora-Tamarit M.A."/>
        </authorList>
    </citation>
    <scope>NUCLEOTIDE SEQUENCE</scope>
    <source>
        <strain evidence="1">CBS6075</strain>
    </source>
</reference>
<organism evidence="1 2">
    <name type="scientific">Ogataea philodendri</name>
    <dbReference type="NCBI Taxonomy" id="1378263"/>
    <lineage>
        <taxon>Eukaryota</taxon>
        <taxon>Fungi</taxon>
        <taxon>Dikarya</taxon>
        <taxon>Ascomycota</taxon>
        <taxon>Saccharomycotina</taxon>
        <taxon>Pichiomycetes</taxon>
        <taxon>Pichiales</taxon>
        <taxon>Pichiaceae</taxon>
        <taxon>Ogataea</taxon>
    </lineage>
</organism>
<dbReference type="GeneID" id="70238154"/>
<evidence type="ECO:0000313" key="1">
    <source>
        <dbReference type="EMBL" id="KAH3662009.1"/>
    </source>
</evidence>
<reference evidence="1" key="1">
    <citation type="journal article" date="2021" name="Open Biol.">
        <title>Shared evolutionary footprints suggest mitochondrial oxidative damage underlies multiple complex I losses in fungi.</title>
        <authorList>
            <person name="Schikora-Tamarit M.A."/>
            <person name="Marcet-Houben M."/>
            <person name="Nosek J."/>
            <person name="Gabaldon T."/>
        </authorList>
    </citation>
    <scope>NUCLEOTIDE SEQUENCE</scope>
    <source>
        <strain evidence="1">CBS6075</strain>
    </source>
</reference>
<dbReference type="EMBL" id="JAEUBE010000414">
    <property type="protein sequence ID" value="KAH3662009.1"/>
    <property type="molecule type" value="Genomic_DNA"/>
</dbReference>
<sequence>MTKTVQQVQYLLRLLSNPKLYELVNNPFADPVKLDSLLSTVCYGSLFVSELIKRRPELASLLSKLVQKLQLTSVLSVIRVYLAKLKQLVPEKHYVCAKQAFVGSLDPLAAKLRLLSDYIADVRIFNRMWGLPALLAFGIEEIKQTWTSDRRLVTKLLEITDTVAIVGYQPFENIGFAAEHGWTNHGSSAALWYYVVSSRMWAVFVALEVFKLSKTMVQLKRSGQPLNLLSNRELNRPLISNLANLPLTVHWSLPEGCLSDLTVGFLGMLSTVFDTMDTFKEVAAQAQAL</sequence>
<evidence type="ECO:0008006" key="3">
    <source>
        <dbReference type="Google" id="ProtNLM"/>
    </source>
</evidence>
<evidence type="ECO:0000313" key="2">
    <source>
        <dbReference type="Proteomes" id="UP000769157"/>
    </source>
</evidence>
<proteinExistence type="predicted"/>
<dbReference type="Proteomes" id="UP000769157">
    <property type="component" value="Unassembled WGS sequence"/>
</dbReference>
<dbReference type="OrthoDB" id="10005898at2759"/>